<name>A0ABS8V796_DATST</name>
<dbReference type="PANTHER" id="PTHR11669:SF25">
    <property type="entry name" value="OS02G0704966 PROTEIN"/>
    <property type="match status" value="1"/>
</dbReference>
<feature type="region of interest" description="Disordered" evidence="1">
    <location>
        <begin position="83"/>
        <end position="122"/>
    </location>
</feature>
<dbReference type="EMBL" id="JACEIK010003562">
    <property type="protein sequence ID" value="MCD9642226.1"/>
    <property type="molecule type" value="Genomic_DNA"/>
</dbReference>
<organism evidence="2 3">
    <name type="scientific">Datura stramonium</name>
    <name type="common">Jimsonweed</name>
    <name type="synonym">Common thornapple</name>
    <dbReference type="NCBI Taxonomy" id="4076"/>
    <lineage>
        <taxon>Eukaryota</taxon>
        <taxon>Viridiplantae</taxon>
        <taxon>Streptophyta</taxon>
        <taxon>Embryophyta</taxon>
        <taxon>Tracheophyta</taxon>
        <taxon>Spermatophyta</taxon>
        <taxon>Magnoliopsida</taxon>
        <taxon>eudicotyledons</taxon>
        <taxon>Gunneridae</taxon>
        <taxon>Pentapetalae</taxon>
        <taxon>asterids</taxon>
        <taxon>lamiids</taxon>
        <taxon>Solanales</taxon>
        <taxon>Solanaceae</taxon>
        <taxon>Solanoideae</taxon>
        <taxon>Datureae</taxon>
        <taxon>Datura</taxon>
    </lineage>
</organism>
<gene>
    <name evidence="2" type="ORF">HAX54_028917</name>
</gene>
<dbReference type="PANTHER" id="PTHR11669">
    <property type="entry name" value="REPLICATION FACTOR C / DNA POLYMERASE III GAMMA-TAU SUBUNIT"/>
    <property type="match status" value="1"/>
</dbReference>
<dbReference type="SUPFAM" id="SSF48019">
    <property type="entry name" value="post-AAA+ oligomerization domain-like"/>
    <property type="match status" value="1"/>
</dbReference>
<proteinExistence type="predicted"/>
<evidence type="ECO:0008006" key="4">
    <source>
        <dbReference type="Google" id="ProtNLM"/>
    </source>
</evidence>
<evidence type="ECO:0000313" key="3">
    <source>
        <dbReference type="Proteomes" id="UP000823775"/>
    </source>
</evidence>
<evidence type="ECO:0000256" key="1">
    <source>
        <dbReference type="SAM" id="MobiDB-lite"/>
    </source>
</evidence>
<dbReference type="InterPro" id="IPR050238">
    <property type="entry name" value="DNA_Rep/Repair_Clamp_Loader"/>
</dbReference>
<dbReference type="Gene3D" id="3.40.50.300">
    <property type="entry name" value="P-loop containing nucleotide triphosphate hydrolases"/>
    <property type="match status" value="1"/>
</dbReference>
<dbReference type="InterPro" id="IPR008921">
    <property type="entry name" value="DNA_pol3_clamp-load_cplx_C"/>
</dbReference>
<comment type="caution">
    <text evidence="2">The sequence shown here is derived from an EMBL/GenBank/DDBJ whole genome shotgun (WGS) entry which is preliminary data.</text>
</comment>
<dbReference type="SUPFAM" id="SSF52540">
    <property type="entry name" value="P-loop containing nucleoside triphosphate hydrolases"/>
    <property type="match status" value="1"/>
</dbReference>
<sequence>MENYYSSSNRALQFKSSSFVKQIRKSGYEPSDTETDWQESPSLEENILTFFDGSVNRNRSRKSTRGDEGDLVCTQHVRRNVSPFSKSEYRRPPSVRRNVSPFSKSEYRRRYESHDHLDEQCFSSSNRKQYNYDVAVSARGNYGHRAPYDTSKDRSRAEKTRSSLSSRRERENNTRENEPSVGEMNVMLANAKSSRGPNSAIGINTSKMFQSTESISPSDVFFTKECSAFTIAENCVTQSRKFDPMPRASIDRNASYVNEIIQNGIGVIVTRTRTMNSSSAVSRQSSNLSDATGRTSRSAKKFAADRLIKSQTEAWFSCIKKVSCGNSRKDQSPERGRPIDEASLIEKASVVERLRGFWADKYQPASLEGFICHKQQALQLSHLVSSNEPFPHILLKGPSGSGKRALSMALLHEIYGDEICNISHDLKYFHIQETRAMQVVVPLSSSPHHIELNVHLEPNARYALMALVKQISSEYAVLAPEISRFNMKTISKVIVLYDVDKAVENMQHLIKWIMDCYSDACKLILLCESDVSILELVKSSCTTIEVEAPITHEIMEVLIEIAKKEELELSRGFACKIATKSKQNLRRSIMALEACKAHNYPFVENQPISVGWEEVVVQLAAQILADPTPTRLFTIQDKFQKLLVEFVHPKLILLKLVEEFLKRVDAGFKREIYYWHAYYKKPRENKLVLATLGYIAPGQFLPKSSLSVDTPVVLLAKPKIRFVPRVPERKQGWTEIASLLLTCQNRRTNLLLFLHIYWNSRKRVQGKQTQALIADKNGESWNSTKKDEVG</sequence>
<dbReference type="Gene3D" id="1.10.8.60">
    <property type="match status" value="1"/>
</dbReference>
<accession>A0ABS8V796</accession>
<dbReference type="Gene3D" id="1.20.272.10">
    <property type="match status" value="1"/>
</dbReference>
<dbReference type="InterPro" id="IPR027417">
    <property type="entry name" value="P-loop_NTPase"/>
</dbReference>
<feature type="compositionally biased region" description="Basic and acidic residues" evidence="1">
    <location>
        <begin position="146"/>
        <end position="178"/>
    </location>
</feature>
<protein>
    <recommendedName>
        <fullName evidence="4">Replication factor C subunit 3</fullName>
    </recommendedName>
</protein>
<reference evidence="2 3" key="1">
    <citation type="journal article" date="2021" name="BMC Genomics">
        <title>Datura genome reveals duplications of psychoactive alkaloid biosynthetic genes and high mutation rate following tissue culture.</title>
        <authorList>
            <person name="Rajewski A."/>
            <person name="Carter-House D."/>
            <person name="Stajich J."/>
            <person name="Litt A."/>
        </authorList>
    </citation>
    <scope>NUCLEOTIDE SEQUENCE [LARGE SCALE GENOMIC DNA]</scope>
    <source>
        <strain evidence="2">AR-01</strain>
    </source>
</reference>
<keyword evidence="3" id="KW-1185">Reference proteome</keyword>
<feature type="region of interest" description="Disordered" evidence="1">
    <location>
        <begin position="141"/>
        <end position="179"/>
    </location>
</feature>
<feature type="compositionally biased region" description="Basic and acidic residues" evidence="1">
    <location>
        <begin position="105"/>
        <end position="119"/>
    </location>
</feature>
<dbReference type="Proteomes" id="UP000823775">
    <property type="component" value="Unassembled WGS sequence"/>
</dbReference>
<dbReference type="Pfam" id="PF21960">
    <property type="entry name" value="RCF1-5-like_lid"/>
    <property type="match status" value="1"/>
</dbReference>
<evidence type="ECO:0000313" key="2">
    <source>
        <dbReference type="EMBL" id="MCD9642226.1"/>
    </source>
</evidence>